<sequence>MNDDYEDLQDTYPGAGTFRFGTSRVACRRLNEMVRRGTKTANVALLSDFGGDLDALPRAGRADIAVDWDGAPALVIRTTAVETVRFCDVTEEMALAEGEAASLEEWRRLRRESLGGEALDAAAELVFERFELIEDLSER</sequence>
<dbReference type="InterPro" id="IPR015947">
    <property type="entry name" value="PUA-like_sf"/>
</dbReference>
<dbReference type="Pfam" id="PF04266">
    <property type="entry name" value="ASCH"/>
    <property type="match status" value="1"/>
</dbReference>
<protein>
    <recommendedName>
        <fullName evidence="1">ASCH domain-containing protein</fullName>
    </recommendedName>
</protein>
<evidence type="ECO:0000259" key="1">
    <source>
        <dbReference type="SMART" id="SM01022"/>
    </source>
</evidence>
<evidence type="ECO:0000313" key="2">
    <source>
        <dbReference type="EMBL" id="KAF0676451.1"/>
    </source>
</evidence>
<gene>
    <name evidence="2" type="ORF">PMES_01183</name>
</gene>
<accession>A0A921NW64</accession>
<evidence type="ECO:0000313" key="3">
    <source>
        <dbReference type="Proteomes" id="UP000698242"/>
    </source>
</evidence>
<dbReference type="SMART" id="SM01022">
    <property type="entry name" value="ASCH"/>
    <property type="match status" value="1"/>
</dbReference>
<feature type="domain" description="ASCH" evidence="1">
    <location>
        <begin position="18"/>
        <end position="134"/>
    </location>
</feature>
<dbReference type="EMBL" id="APKE01000014">
    <property type="protein sequence ID" value="KAF0676451.1"/>
    <property type="molecule type" value="Genomic_DNA"/>
</dbReference>
<dbReference type="InterPro" id="IPR009326">
    <property type="entry name" value="DUF984"/>
</dbReference>
<organism evidence="2 3">
    <name type="scientific">Profundibacterium mesophilum KAUST100406-0324</name>
    <dbReference type="NCBI Taxonomy" id="1037889"/>
    <lineage>
        <taxon>Bacteria</taxon>
        <taxon>Pseudomonadati</taxon>
        <taxon>Pseudomonadota</taxon>
        <taxon>Alphaproteobacteria</taxon>
        <taxon>Rhodobacterales</taxon>
        <taxon>Roseobacteraceae</taxon>
        <taxon>Profundibacterium</taxon>
    </lineage>
</organism>
<keyword evidence="3" id="KW-1185">Reference proteome</keyword>
<name>A0A921NW64_9RHOB</name>
<comment type="caution">
    <text evidence="2">The sequence shown here is derived from an EMBL/GenBank/DDBJ whole genome shotgun (WGS) entry which is preliminary data.</text>
</comment>
<dbReference type="PANTHER" id="PTHR39203">
    <property type="entry name" value="CYTOPLASMIC PROTEIN-RELATED"/>
    <property type="match status" value="1"/>
</dbReference>
<proteinExistence type="predicted"/>
<reference evidence="2" key="1">
    <citation type="submission" date="2013-03" db="EMBL/GenBank/DDBJ databases">
        <title>Genome Sequence of the Profundibacterium mesophilum strain KAUST100406-0324T from Red Sea, a novel genus in the family Rhodobacteraceae.</title>
        <authorList>
            <person name="Essack M."/>
            <person name="Alam I."/>
            <person name="Lafi F."/>
            <person name="Alawi W."/>
            <person name="Kamanu F."/>
            <person name="Al-Suwailem A."/>
            <person name="Lee O.O."/>
            <person name="Xu Y."/>
            <person name="Bajic V."/>
            <person name="Qian P.-Y."/>
            <person name="Archer J."/>
        </authorList>
    </citation>
    <scope>NUCLEOTIDE SEQUENCE</scope>
    <source>
        <strain evidence="2">KAUST100406-0324</strain>
    </source>
</reference>
<dbReference type="AlphaFoldDB" id="A0A921NW64"/>
<dbReference type="RefSeq" id="WP_159964583.1">
    <property type="nucleotide sequence ID" value="NZ_APKE01000014.1"/>
</dbReference>
<dbReference type="Proteomes" id="UP000698242">
    <property type="component" value="Unassembled WGS sequence"/>
</dbReference>
<dbReference type="PANTHER" id="PTHR39203:SF1">
    <property type="entry name" value="CYTOPLASMIC PROTEIN"/>
    <property type="match status" value="1"/>
</dbReference>
<dbReference type="Gene3D" id="3.10.400.10">
    <property type="entry name" value="Sulfate adenylyltransferase"/>
    <property type="match status" value="1"/>
</dbReference>
<dbReference type="SUPFAM" id="SSF88697">
    <property type="entry name" value="PUA domain-like"/>
    <property type="match status" value="1"/>
</dbReference>
<dbReference type="OrthoDB" id="9807542at2"/>
<dbReference type="InterPro" id="IPR007374">
    <property type="entry name" value="ASCH_domain"/>
</dbReference>